<evidence type="ECO:0000313" key="2">
    <source>
        <dbReference type="Proteomes" id="UP001225356"/>
    </source>
</evidence>
<gene>
    <name evidence="1" type="ORF">J2853_001735</name>
</gene>
<name>A0ABT9Q8X0_9ACTN</name>
<protein>
    <submittedName>
        <fullName evidence="1">Uncharacterized protein</fullName>
    </submittedName>
</protein>
<keyword evidence="2" id="KW-1185">Reference proteome</keyword>
<evidence type="ECO:0000313" key="1">
    <source>
        <dbReference type="EMBL" id="MDP9842524.1"/>
    </source>
</evidence>
<dbReference type="Proteomes" id="UP001225356">
    <property type="component" value="Unassembled WGS sequence"/>
</dbReference>
<dbReference type="EMBL" id="JAUSQU010000001">
    <property type="protein sequence ID" value="MDP9842524.1"/>
    <property type="molecule type" value="Genomic_DNA"/>
</dbReference>
<organism evidence="1 2">
    <name type="scientific">Streptosporangium lutulentum</name>
    <dbReference type="NCBI Taxonomy" id="1461250"/>
    <lineage>
        <taxon>Bacteria</taxon>
        <taxon>Bacillati</taxon>
        <taxon>Actinomycetota</taxon>
        <taxon>Actinomycetes</taxon>
        <taxon>Streptosporangiales</taxon>
        <taxon>Streptosporangiaceae</taxon>
        <taxon>Streptosporangium</taxon>
    </lineage>
</organism>
<comment type="caution">
    <text evidence="1">The sequence shown here is derived from an EMBL/GenBank/DDBJ whole genome shotgun (WGS) entry which is preliminary data.</text>
</comment>
<accession>A0ABT9Q8X0</accession>
<proteinExistence type="predicted"/>
<reference evidence="1 2" key="1">
    <citation type="submission" date="2023-07" db="EMBL/GenBank/DDBJ databases">
        <title>Sequencing the genomes of 1000 actinobacteria strains.</title>
        <authorList>
            <person name="Klenk H.-P."/>
        </authorList>
    </citation>
    <scope>NUCLEOTIDE SEQUENCE [LARGE SCALE GENOMIC DNA]</scope>
    <source>
        <strain evidence="1 2">DSM 46740</strain>
    </source>
</reference>
<sequence length="45" mass="5277">MKKARHPPMWVRPASYRRPHAERLRSPGSSTDALFYQHTHGVHEP</sequence>